<dbReference type="EMBL" id="BQNB010009606">
    <property type="protein sequence ID" value="GJS65830.1"/>
    <property type="molecule type" value="Genomic_DNA"/>
</dbReference>
<comment type="caution">
    <text evidence="1">The sequence shown here is derived from an EMBL/GenBank/DDBJ whole genome shotgun (WGS) entry which is preliminary data.</text>
</comment>
<evidence type="ECO:0000313" key="2">
    <source>
        <dbReference type="Proteomes" id="UP001151760"/>
    </source>
</evidence>
<accession>A0ABQ4XLV7</accession>
<proteinExistence type="predicted"/>
<reference evidence="1" key="1">
    <citation type="journal article" date="2022" name="Int. J. Mol. Sci.">
        <title>Draft Genome of Tanacetum Coccineum: Genomic Comparison of Closely Related Tanacetum-Family Plants.</title>
        <authorList>
            <person name="Yamashiro T."/>
            <person name="Shiraishi A."/>
            <person name="Nakayama K."/>
            <person name="Satake H."/>
        </authorList>
    </citation>
    <scope>NUCLEOTIDE SEQUENCE</scope>
</reference>
<keyword evidence="2" id="KW-1185">Reference proteome</keyword>
<reference evidence="1" key="2">
    <citation type="submission" date="2022-01" db="EMBL/GenBank/DDBJ databases">
        <authorList>
            <person name="Yamashiro T."/>
            <person name="Shiraishi A."/>
            <person name="Satake H."/>
            <person name="Nakayama K."/>
        </authorList>
    </citation>
    <scope>NUCLEOTIDE SEQUENCE</scope>
</reference>
<name>A0ABQ4XLV7_9ASTR</name>
<sequence>MSDEESTDRHMQSLAFVKLVGRTSHKWTGVDTRTTGLVYELGSGVYICLILSINDETVYRLLLSISQSLVVEEEVTLLRLNMIVKFNESDGGDSLFRAGLWESGKDDTDVLFVETQDQSDRGSNTHGWDTPSFVSAWTTHLEYGHYSLGRDWCGVDKEELACARGDTQCRDMELSVLLLVIHNRETDVGKKRTLVGTTRQCVRDVLEHWSGSLLSRSSLSKREIDEREKELHSLGIQGRTSWVGRCDIDMWSSMMGGRTHLTQGSQSGNEGDVPCGVNEDVRLHTEVRNTEGSMGIVSTTLRDRTNIRGEAVPNGTIPPPYTGNFMPPTPNLSFTGLDEFVNEPVVENSKAMSSKEETKVVRKNDDALCIQE</sequence>
<organism evidence="1 2">
    <name type="scientific">Tanacetum coccineum</name>
    <dbReference type="NCBI Taxonomy" id="301880"/>
    <lineage>
        <taxon>Eukaryota</taxon>
        <taxon>Viridiplantae</taxon>
        <taxon>Streptophyta</taxon>
        <taxon>Embryophyta</taxon>
        <taxon>Tracheophyta</taxon>
        <taxon>Spermatophyta</taxon>
        <taxon>Magnoliopsida</taxon>
        <taxon>eudicotyledons</taxon>
        <taxon>Gunneridae</taxon>
        <taxon>Pentapetalae</taxon>
        <taxon>asterids</taxon>
        <taxon>campanulids</taxon>
        <taxon>Asterales</taxon>
        <taxon>Asteraceae</taxon>
        <taxon>Asteroideae</taxon>
        <taxon>Anthemideae</taxon>
        <taxon>Anthemidinae</taxon>
        <taxon>Tanacetum</taxon>
    </lineage>
</organism>
<evidence type="ECO:0000313" key="1">
    <source>
        <dbReference type="EMBL" id="GJS65830.1"/>
    </source>
</evidence>
<gene>
    <name evidence="1" type="ORF">Tco_0680394</name>
</gene>
<dbReference type="Proteomes" id="UP001151760">
    <property type="component" value="Unassembled WGS sequence"/>
</dbReference>
<protein>
    <submittedName>
        <fullName evidence="1">Uncharacterized protein</fullName>
    </submittedName>
</protein>